<evidence type="ECO:0000313" key="1">
    <source>
        <dbReference type="EMBL" id="KPJ22851.1"/>
    </source>
</evidence>
<organism evidence="1 2">
    <name type="scientific">Streptococcus phocae</name>
    <dbReference type="NCBI Taxonomy" id="119224"/>
    <lineage>
        <taxon>Bacteria</taxon>
        <taxon>Bacillati</taxon>
        <taxon>Bacillota</taxon>
        <taxon>Bacilli</taxon>
        <taxon>Lactobacillales</taxon>
        <taxon>Streptococcaceae</taxon>
        <taxon>Streptococcus</taxon>
    </lineage>
</organism>
<dbReference type="STRING" id="119224.AKK44_02365"/>
<accession>A0A0N8FXD8</accession>
<protein>
    <submittedName>
        <fullName evidence="1">Uncharacterized protein</fullName>
    </submittedName>
</protein>
<dbReference type="EMBL" id="LHQM01000008">
    <property type="protein sequence ID" value="KPJ22851.1"/>
    <property type="molecule type" value="Genomic_DNA"/>
</dbReference>
<comment type="caution">
    <text evidence="1">The sequence shown here is derived from an EMBL/GenBank/DDBJ whole genome shotgun (WGS) entry which is preliminary data.</text>
</comment>
<proteinExistence type="predicted"/>
<dbReference type="Proteomes" id="UP000049578">
    <property type="component" value="Unassembled WGS sequence"/>
</dbReference>
<reference evidence="1 2" key="1">
    <citation type="submission" date="2015-08" db="EMBL/GenBank/DDBJ databases">
        <title>Genome sequence of Streptococcus phocae subsp. phocae ATCC 51973T isolated from liver specimen obtained from seal.</title>
        <authorList>
            <person name="Avendano-Herrera R."/>
        </authorList>
    </citation>
    <scope>NUCLEOTIDE SEQUENCE [LARGE SCALE GENOMIC DNA]</scope>
    <source>
        <strain evidence="1 2">ATCC 51973</strain>
    </source>
</reference>
<dbReference type="RefSeq" id="WP_037595228.1">
    <property type="nucleotide sequence ID" value="NZ_LHQM01000008.1"/>
</dbReference>
<keyword evidence="2" id="KW-1185">Reference proteome</keyword>
<dbReference type="PATRIC" id="fig|119224.3.peg.1695"/>
<evidence type="ECO:0000313" key="2">
    <source>
        <dbReference type="Proteomes" id="UP000049578"/>
    </source>
</evidence>
<name>A0A0N8FXD8_9STRE</name>
<sequence length="75" mass="8665">MTTRDVQDFIAYINGLEGCDSTTKTDIIALYMKQKPCEEDCYAASEPMTTDFFDEKSPLDDEFRGTMLDFDDWEV</sequence>
<dbReference type="AlphaFoldDB" id="A0A0N8FXD8"/>
<gene>
    <name evidence="1" type="ORF">AKK44_02365</name>
</gene>